<feature type="region of interest" description="Disordered" evidence="1">
    <location>
        <begin position="1"/>
        <end position="250"/>
    </location>
</feature>
<protein>
    <submittedName>
        <fullName evidence="2">Uncharacterized protein</fullName>
    </submittedName>
</protein>
<keyword evidence="3" id="KW-1185">Reference proteome</keyword>
<feature type="compositionally biased region" description="Pro residues" evidence="1">
    <location>
        <begin position="279"/>
        <end position="291"/>
    </location>
</feature>
<feature type="compositionally biased region" description="Gly residues" evidence="1">
    <location>
        <begin position="211"/>
        <end position="224"/>
    </location>
</feature>
<evidence type="ECO:0000313" key="2">
    <source>
        <dbReference type="EMBL" id="KAK2115288.1"/>
    </source>
</evidence>
<organism evidence="2 3">
    <name type="scientific">Saguinus oedipus</name>
    <name type="common">Cotton-top tamarin</name>
    <name type="synonym">Oedipomidas oedipus</name>
    <dbReference type="NCBI Taxonomy" id="9490"/>
    <lineage>
        <taxon>Eukaryota</taxon>
        <taxon>Metazoa</taxon>
        <taxon>Chordata</taxon>
        <taxon>Craniata</taxon>
        <taxon>Vertebrata</taxon>
        <taxon>Euteleostomi</taxon>
        <taxon>Mammalia</taxon>
        <taxon>Eutheria</taxon>
        <taxon>Euarchontoglires</taxon>
        <taxon>Primates</taxon>
        <taxon>Haplorrhini</taxon>
        <taxon>Platyrrhini</taxon>
        <taxon>Cebidae</taxon>
        <taxon>Callitrichinae</taxon>
        <taxon>Saguinus</taxon>
    </lineage>
</organism>
<feature type="compositionally biased region" description="Low complexity" evidence="1">
    <location>
        <begin position="180"/>
        <end position="194"/>
    </location>
</feature>
<sequence>MAKQVGAAEDQTPGSLENLWLEACGVPQESGENVGEVRAGSLAPAPPAVQRPPPSVQPGETEARRGRPRRVTRRGRGREGRARDPHLPAPSPAETGGAGGCWARAGGRGGHGGIAAAELGPAGGGRLGRGGGGGGGGSRGARPGAVPVRAGETSVGRPREAGRARRVDAVSTESRPLIPGPRAASPRIPAASPRRCSRAQALPAGTKAGVGLPGGRVGGSGRHGACGSAGSSPRAGWARGSLPPSFSPRGSLWLGEVGRAPGCGGTFVPKLGLRLGAPRPGPAPDPSPPGGPGFGCRGSCRGPAG</sequence>
<dbReference type="EMBL" id="JASSZA010000003">
    <property type="protein sequence ID" value="KAK2115288.1"/>
    <property type="molecule type" value="Genomic_DNA"/>
</dbReference>
<gene>
    <name evidence="2" type="ORF">P7K49_005914</name>
</gene>
<name>A0ABQ9W0X5_SAGOE</name>
<comment type="caution">
    <text evidence="2">The sequence shown here is derived from an EMBL/GenBank/DDBJ whole genome shotgun (WGS) entry which is preliminary data.</text>
</comment>
<proteinExistence type="predicted"/>
<feature type="compositionally biased region" description="Basic residues" evidence="1">
    <location>
        <begin position="66"/>
        <end position="76"/>
    </location>
</feature>
<evidence type="ECO:0000313" key="3">
    <source>
        <dbReference type="Proteomes" id="UP001266305"/>
    </source>
</evidence>
<feature type="compositionally biased region" description="Gly residues" evidence="1">
    <location>
        <begin position="96"/>
        <end position="113"/>
    </location>
</feature>
<dbReference type="Proteomes" id="UP001266305">
    <property type="component" value="Unassembled WGS sequence"/>
</dbReference>
<accession>A0ABQ9W0X5</accession>
<feature type="compositionally biased region" description="Basic and acidic residues" evidence="1">
    <location>
        <begin position="77"/>
        <end position="86"/>
    </location>
</feature>
<feature type="region of interest" description="Disordered" evidence="1">
    <location>
        <begin position="268"/>
        <end position="305"/>
    </location>
</feature>
<feature type="compositionally biased region" description="Gly residues" evidence="1">
    <location>
        <begin position="121"/>
        <end position="139"/>
    </location>
</feature>
<reference evidence="2 3" key="1">
    <citation type="submission" date="2023-05" db="EMBL/GenBank/DDBJ databases">
        <title>B98-5 Cell Line De Novo Hybrid Assembly: An Optical Mapping Approach.</title>
        <authorList>
            <person name="Kananen K."/>
            <person name="Auerbach J.A."/>
            <person name="Kautto E."/>
            <person name="Blachly J.S."/>
        </authorList>
    </citation>
    <scope>NUCLEOTIDE SEQUENCE [LARGE SCALE GENOMIC DNA]</scope>
    <source>
        <strain evidence="2">B95-8</strain>
        <tissue evidence="2">Cell line</tissue>
    </source>
</reference>
<evidence type="ECO:0000256" key="1">
    <source>
        <dbReference type="SAM" id="MobiDB-lite"/>
    </source>
</evidence>
<feature type="compositionally biased region" description="Basic and acidic residues" evidence="1">
    <location>
        <begin position="157"/>
        <end position="168"/>
    </location>
</feature>
<feature type="compositionally biased region" description="Pro residues" evidence="1">
    <location>
        <begin position="44"/>
        <end position="56"/>
    </location>
</feature>